<feature type="transmembrane region" description="Helical" evidence="9">
    <location>
        <begin position="24"/>
        <end position="49"/>
    </location>
</feature>
<accession>A0AAN7B5C0</accession>
<keyword evidence="7 10" id="KW-0503">Monooxygenase</keyword>
<keyword evidence="3 8" id="KW-0349">Heme</keyword>
<keyword evidence="11" id="KW-1185">Reference proteome</keyword>
<name>A0AAN7B5C0_9PEZI</name>
<keyword evidence="9" id="KW-0472">Membrane</keyword>
<dbReference type="CDD" id="cd11062">
    <property type="entry name" value="CYP58-like"/>
    <property type="match status" value="1"/>
</dbReference>
<reference evidence="10" key="2">
    <citation type="submission" date="2023-05" db="EMBL/GenBank/DDBJ databases">
        <authorList>
            <consortium name="Lawrence Berkeley National Laboratory"/>
            <person name="Steindorff A."/>
            <person name="Hensen N."/>
            <person name="Bonometti L."/>
            <person name="Westerberg I."/>
            <person name="Brannstrom I.O."/>
            <person name="Guillou S."/>
            <person name="Cros-Aarteil S."/>
            <person name="Calhoun S."/>
            <person name="Haridas S."/>
            <person name="Kuo A."/>
            <person name="Mondo S."/>
            <person name="Pangilinan J."/>
            <person name="Riley R."/>
            <person name="Labutti K."/>
            <person name="Andreopoulos B."/>
            <person name="Lipzen A."/>
            <person name="Chen C."/>
            <person name="Yanf M."/>
            <person name="Daum C."/>
            <person name="Ng V."/>
            <person name="Clum A."/>
            <person name="Ohm R."/>
            <person name="Martin F."/>
            <person name="Silar P."/>
            <person name="Natvig D."/>
            <person name="Lalanne C."/>
            <person name="Gautier V."/>
            <person name="Ament-Velasquez S.L."/>
            <person name="Kruys A."/>
            <person name="Hutchinson M.I."/>
            <person name="Powell A.J."/>
            <person name="Barry K."/>
            <person name="Miller A.N."/>
            <person name="Grigoriev I.V."/>
            <person name="Debuchy R."/>
            <person name="Gladieux P."/>
            <person name="Thoren M.H."/>
            <person name="Johannesson H."/>
        </authorList>
    </citation>
    <scope>NUCLEOTIDE SEQUENCE</scope>
    <source>
        <strain evidence="10">PSN293</strain>
    </source>
</reference>
<feature type="binding site" description="axial binding residue" evidence="8">
    <location>
        <position position="465"/>
    </location>
    <ligand>
        <name>heme</name>
        <dbReference type="ChEBI" id="CHEBI:30413"/>
    </ligand>
    <ligandPart>
        <name>Fe</name>
        <dbReference type="ChEBI" id="CHEBI:18248"/>
    </ligandPart>
</feature>
<protein>
    <submittedName>
        <fullName evidence="10">Cytochrome P450 monooxygenase sdnH</fullName>
    </submittedName>
</protein>
<comment type="cofactor">
    <cofactor evidence="1 8">
        <name>heme</name>
        <dbReference type="ChEBI" id="CHEBI:30413"/>
    </cofactor>
</comment>
<dbReference type="EMBL" id="MU858170">
    <property type="protein sequence ID" value="KAK4210607.1"/>
    <property type="molecule type" value="Genomic_DNA"/>
</dbReference>
<dbReference type="PANTHER" id="PTHR24305">
    <property type="entry name" value="CYTOCHROME P450"/>
    <property type="match status" value="1"/>
</dbReference>
<gene>
    <name evidence="10" type="ORF">QBC37DRAFT_474923</name>
</gene>
<dbReference type="GO" id="GO:0005506">
    <property type="term" value="F:iron ion binding"/>
    <property type="evidence" value="ECO:0007669"/>
    <property type="project" value="InterPro"/>
</dbReference>
<evidence type="ECO:0000313" key="10">
    <source>
        <dbReference type="EMBL" id="KAK4210607.1"/>
    </source>
</evidence>
<evidence type="ECO:0000256" key="8">
    <source>
        <dbReference type="PIRSR" id="PIRSR602403-1"/>
    </source>
</evidence>
<sequence length="524" mass="59231">MALASIFAELKGLVPDLSIDSINFLYVGGGIAATFAVYSAVLVIYRLWFHPLVGFPGPKLLAATTWYETYVDLVHRDFPERLARIHEKYGPIVRVAPHEIHVNDAEFFHTVFATEAKHRTNIIPPRGLGQEDSIGSTRSHDMHQLRRKPLDKFMGQRNIVRQQAMIHEEIRVLDQAMVALKGNGKPVRLDCVFTSFTGDIVGRLACGETPALLQGKDFSPEWYDMIRGAARIIPVLRHFPQVGEITQKMPNWLVQTLVPRSTGFRVLQMLGAERIARIRADVANEKKGAAEDGDSMFHHLLRSDLPESEIVSARLNAEATSFMGAGTYPTAATLIFVAYYILADPKIEGRLRNDLKDVMANFDHEVPNWEKLEQVEYLQACIKEGLRLLRLFRRKARISTDLDLTYGNYVIPKGTPVSLSPYTMHIDPDVFPEPSKFKPERWLAKDLDPRMNRNLNPFLAGSRNCIGMHAAWAQMYLILATLFRPNKTYRLKLGECDESDVYPVVDNEFGVAKYDSRGLNALVV</sequence>
<keyword evidence="5" id="KW-0560">Oxidoreductase</keyword>
<keyword evidence="9" id="KW-1133">Transmembrane helix</keyword>
<evidence type="ECO:0000256" key="3">
    <source>
        <dbReference type="ARBA" id="ARBA00022617"/>
    </source>
</evidence>
<keyword evidence="4 8" id="KW-0479">Metal-binding</keyword>
<dbReference type="PANTHER" id="PTHR24305:SF157">
    <property type="entry name" value="N-ACETYLTRYPTOPHAN 6-HYDROXYLASE IVOC-RELATED"/>
    <property type="match status" value="1"/>
</dbReference>
<dbReference type="GO" id="GO:0016705">
    <property type="term" value="F:oxidoreductase activity, acting on paired donors, with incorporation or reduction of molecular oxygen"/>
    <property type="evidence" value="ECO:0007669"/>
    <property type="project" value="InterPro"/>
</dbReference>
<evidence type="ECO:0000256" key="5">
    <source>
        <dbReference type="ARBA" id="ARBA00023002"/>
    </source>
</evidence>
<dbReference type="GO" id="GO:0004497">
    <property type="term" value="F:monooxygenase activity"/>
    <property type="evidence" value="ECO:0007669"/>
    <property type="project" value="UniProtKB-KW"/>
</dbReference>
<dbReference type="InterPro" id="IPR050121">
    <property type="entry name" value="Cytochrome_P450_monoxygenase"/>
</dbReference>
<dbReference type="InterPro" id="IPR001128">
    <property type="entry name" value="Cyt_P450"/>
</dbReference>
<dbReference type="Proteomes" id="UP001301769">
    <property type="component" value="Unassembled WGS sequence"/>
</dbReference>
<evidence type="ECO:0000256" key="9">
    <source>
        <dbReference type="SAM" id="Phobius"/>
    </source>
</evidence>
<dbReference type="PRINTS" id="PR00385">
    <property type="entry name" value="P450"/>
</dbReference>
<evidence type="ECO:0000256" key="2">
    <source>
        <dbReference type="ARBA" id="ARBA00010617"/>
    </source>
</evidence>
<comment type="similarity">
    <text evidence="2">Belongs to the cytochrome P450 family.</text>
</comment>
<dbReference type="InterPro" id="IPR002403">
    <property type="entry name" value="Cyt_P450_E_grp-IV"/>
</dbReference>
<organism evidence="10 11">
    <name type="scientific">Rhypophila decipiens</name>
    <dbReference type="NCBI Taxonomy" id="261697"/>
    <lineage>
        <taxon>Eukaryota</taxon>
        <taxon>Fungi</taxon>
        <taxon>Dikarya</taxon>
        <taxon>Ascomycota</taxon>
        <taxon>Pezizomycotina</taxon>
        <taxon>Sordariomycetes</taxon>
        <taxon>Sordariomycetidae</taxon>
        <taxon>Sordariales</taxon>
        <taxon>Naviculisporaceae</taxon>
        <taxon>Rhypophila</taxon>
    </lineage>
</organism>
<evidence type="ECO:0000256" key="1">
    <source>
        <dbReference type="ARBA" id="ARBA00001971"/>
    </source>
</evidence>
<evidence type="ECO:0000256" key="4">
    <source>
        <dbReference type="ARBA" id="ARBA00022723"/>
    </source>
</evidence>
<keyword evidence="6 8" id="KW-0408">Iron</keyword>
<dbReference type="Pfam" id="PF00067">
    <property type="entry name" value="p450"/>
    <property type="match status" value="1"/>
</dbReference>
<dbReference type="SUPFAM" id="SSF48264">
    <property type="entry name" value="Cytochrome P450"/>
    <property type="match status" value="1"/>
</dbReference>
<evidence type="ECO:0000313" key="11">
    <source>
        <dbReference type="Proteomes" id="UP001301769"/>
    </source>
</evidence>
<reference evidence="10" key="1">
    <citation type="journal article" date="2023" name="Mol. Phylogenet. Evol.">
        <title>Genome-scale phylogeny and comparative genomics of the fungal order Sordariales.</title>
        <authorList>
            <person name="Hensen N."/>
            <person name="Bonometti L."/>
            <person name="Westerberg I."/>
            <person name="Brannstrom I.O."/>
            <person name="Guillou S."/>
            <person name="Cros-Aarteil S."/>
            <person name="Calhoun S."/>
            <person name="Haridas S."/>
            <person name="Kuo A."/>
            <person name="Mondo S."/>
            <person name="Pangilinan J."/>
            <person name="Riley R."/>
            <person name="LaButti K."/>
            <person name="Andreopoulos B."/>
            <person name="Lipzen A."/>
            <person name="Chen C."/>
            <person name="Yan M."/>
            <person name="Daum C."/>
            <person name="Ng V."/>
            <person name="Clum A."/>
            <person name="Steindorff A."/>
            <person name="Ohm R.A."/>
            <person name="Martin F."/>
            <person name="Silar P."/>
            <person name="Natvig D.O."/>
            <person name="Lalanne C."/>
            <person name="Gautier V."/>
            <person name="Ament-Velasquez S.L."/>
            <person name="Kruys A."/>
            <person name="Hutchinson M.I."/>
            <person name="Powell A.J."/>
            <person name="Barry K."/>
            <person name="Miller A.N."/>
            <person name="Grigoriev I.V."/>
            <person name="Debuchy R."/>
            <person name="Gladieux P."/>
            <person name="Hiltunen Thoren M."/>
            <person name="Johannesson H."/>
        </authorList>
    </citation>
    <scope>NUCLEOTIDE SEQUENCE</scope>
    <source>
        <strain evidence="10">PSN293</strain>
    </source>
</reference>
<dbReference type="GO" id="GO:0020037">
    <property type="term" value="F:heme binding"/>
    <property type="evidence" value="ECO:0007669"/>
    <property type="project" value="InterPro"/>
</dbReference>
<dbReference type="Gene3D" id="1.10.630.10">
    <property type="entry name" value="Cytochrome P450"/>
    <property type="match status" value="1"/>
</dbReference>
<proteinExistence type="inferred from homology"/>
<dbReference type="InterPro" id="IPR036396">
    <property type="entry name" value="Cyt_P450_sf"/>
</dbReference>
<keyword evidence="9" id="KW-0812">Transmembrane</keyword>
<comment type="caution">
    <text evidence="10">The sequence shown here is derived from an EMBL/GenBank/DDBJ whole genome shotgun (WGS) entry which is preliminary data.</text>
</comment>
<evidence type="ECO:0000256" key="6">
    <source>
        <dbReference type="ARBA" id="ARBA00023004"/>
    </source>
</evidence>
<dbReference type="AlphaFoldDB" id="A0AAN7B5C0"/>
<evidence type="ECO:0000256" key="7">
    <source>
        <dbReference type="ARBA" id="ARBA00023033"/>
    </source>
</evidence>
<dbReference type="PRINTS" id="PR00465">
    <property type="entry name" value="EP450IV"/>
</dbReference>